<protein>
    <recommendedName>
        <fullName evidence="2">WWE domain-containing protein</fullName>
    </recommendedName>
</protein>
<dbReference type="InterPro" id="IPR037197">
    <property type="entry name" value="WWE_dom_sf"/>
</dbReference>
<sequence>MNVVEPYEPVQHHWFYNQQVDSKDSWQPFSREDSQRLEDAYSRGPPLTSS</sequence>
<dbReference type="AlphaFoldDB" id="A0A673GDM7"/>
<feature type="region of interest" description="Disordered" evidence="1">
    <location>
        <begin position="25"/>
        <end position="50"/>
    </location>
</feature>
<evidence type="ECO:0000313" key="4">
    <source>
        <dbReference type="Proteomes" id="UP000472270"/>
    </source>
</evidence>
<dbReference type="InterPro" id="IPR004170">
    <property type="entry name" value="WWE_dom"/>
</dbReference>
<dbReference type="Proteomes" id="UP000472270">
    <property type="component" value="Unassembled WGS sequence"/>
</dbReference>
<accession>A0A673GDM7</accession>
<dbReference type="Pfam" id="PF02825">
    <property type="entry name" value="WWE"/>
    <property type="match status" value="1"/>
</dbReference>
<evidence type="ECO:0000313" key="3">
    <source>
        <dbReference type="Ensembl" id="ENSSRHP00000010614.1"/>
    </source>
</evidence>
<feature type="domain" description="WWE" evidence="2">
    <location>
        <begin position="1"/>
        <end position="50"/>
    </location>
</feature>
<reference evidence="3" key="1">
    <citation type="submission" date="2025-08" db="UniProtKB">
        <authorList>
            <consortium name="Ensembl"/>
        </authorList>
    </citation>
    <scope>IDENTIFICATION</scope>
</reference>
<keyword evidence="4" id="KW-1185">Reference proteome</keyword>
<feature type="compositionally biased region" description="Basic and acidic residues" evidence="1">
    <location>
        <begin position="30"/>
        <end position="41"/>
    </location>
</feature>
<evidence type="ECO:0000256" key="1">
    <source>
        <dbReference type="SAM" id="MobiDB-lite"/>
    </source>
</evidence>
<dbReference type="PROSITE" id="PS50918">
    <property type="entry name" value="WWE"/>
    <property type="match status" value="1"/>
</dbReference>
<dbReference type="Ensembl" id="ENSSRHT00000011006.1">
    <property type="protein sequence ID" value="ENSSRHP00000010614.1"/>
    <property type="gene ID" value="ENSSRHG00000006080.1"/>
</dbReference>
<name>A0A673GDM7_9TELE</name>
<dbReference type="SUPFAM" id="SSF117839">
    <property type="entry name" value="WWE domain"/>
    <property type="match status" value="1"/>
</dbReference>
<proteinExistence type="predicted"/>
<reference evidence="3" key="2">
    <citation type="submission" date="2025-09" db="UniProtKB">
        <authorList>
            <consortium name="Ensembl"/>
        </authorList>
    </citation>
    <scope>IDENTIFICATION</scope>
</reference>
<evidence type="ECO:0000259" key="2">
    <source>
        <dbReference type="PROSITE" id="PS50918"/>
    </source>
</evidence>
<organism evidence="3 4">
    <name type="scientific">Sinocyclocheilus rhinocerous</name>
    <dbReference type="NCBI Taxonomy" id="307959"/>
    <lineage>
        <taxon>Eukaryota</taxon>
        <taxon>Metazoa</taxon>
        <taxon>Chordata</taxon>
        <taxon>Craniata</taxon>
        <taxon>Vertebrata</taxon>
        <taxon>Euteleostomi</taxon>
        <taxon>Actinopterygii</taxon>
        <taxon>Neopterygii</taxon>
        <taxon>Teleostei</taxon>
        <taxon>Ostariophysi</taxon>
        <taxon>Cypriniformes</taxon>
        <taxon>Cyprinidae</taxon>
        <taxon>Cyprininae</taxon>
        <taxon>Sinocyclocheilus</taxon>
    </lineage>
</organism>